<evidence type="ECO:0000313" key="1">
    <source>
        <dbReference type="EMBL" id="GIY44191.1"/>
    </source>
</evidence>
<keyword evidence="2" id="KW-1185">Reference proteome</keyword>
<accession>A0AAV4TG96</accession>
<gene>
    <name evidence="1" type="ORF">CDAR_538051</name>
</gene>
<comment type="caution">
    <text evidence="1">The sequence shown here is derived from an EMBL/GenBank/DDBJ whole genome shotgun (WGS) entry which is preliminary data.</text>
</comment>
<proteinExistence type="predicted"/>
<evidence type="ECO:0000313" key="2">
    <source>
        <dbReference type="Proteomes" id="UP001054837"/>
    </source>
</evidence>
<organism evidence="1 2">
    <name type="scientific">Caerostris darwini</name>
    <dbReference type="NCBI Taxonomy" id="1538125"/>
    <lineage>
        <taxon>Eukaryota</taxon>
        <taxon>Metazoa</taxon>
        <taxon>Ecdysozoa</taxon>
        <taxon>Arthropoda</taxon>
        <taxon>Chelicerata</taxon>
        <taxon>Arachnida</taxon>
        <taxon>Araneae</taxon>
        <taxon>Araneomorphae</taxon>
        <taxon>Entelegynae</taxon>
        <taxon>Araneoidea</taxon>
        <taxon>Araneidae</taxon>
        <taxon>Caerostris</taxon>
    </lineage>
</organism>
<dbReference type="AlphaFoldDB" id="A0AAV4TG96"/>
<protein>
    <submittedName>
        <fullName evidence="1">Uncharacterized protein</fullName>
    </submittedName>
</protein>
<dbReference type="Proteomes" id="UP001054837">
    <property type="component" value="Unassembled WGS sequence"/>
</dbReference>
<sequence>MEETKWGLCLCRTFFDGDNFEDGFIISLSRLPDRNGPSSISIDCECALLTADGCVAEQLNLEEEEFTEQHSVLLKFSDLKYGISAVFLNGNLTVRCKMWKCFRDINKDGYCTARTHIGVGKNPPFGLSGISAL</sequence>
<reference evidence="1 2" key="1">
    <citation type="submission" date="2021-06" db="EMBL/GenBank/DDBJ databases">
        <title>Caerostris darwini draft genome.</title>
        <authorList>
            <person name="Kono N."/>
            <person name="Arakawa K."/>
        </authorList>
    </citation>
    <scope>NUCLEOTIDE SEQUENCE [LARGE SCALE GENOMIC DNA]</scope>
</reference>
<name>A0AAV4TG96_9ARAC</name>
<dbReference type="EMBL" id="BPLQ01009473">
    <property type="protein sequence ID" value="GIY44191.1"/>
    <property type="molecule type" value="Genomic_DNA"/>
</dbReference>